<evidence type="ECO:0000313" key="2">
    <source>
        <dbReference type="Proteomes" id="UP001589890"/>
    </source>
</evidence>
<accession>A0ABV6QJ21</accession>
<dbReference type="RefSeq" id="WP_380046209.1">
    <property type="nucleotide sequence ID" value="NZ_JBHLTC010000012.1"/>
</dbReference>
<name>A0ABV6QJ21_9ACTN</name>
<dbReference type="Proteomes" id="UP001589890">
    <property type="component" value="Unassembled WGS sequence"/>
</dbReference>
<gene>
    <name evidence="1" type="ORF">ACFFGN_11225</name>
</gene>
<keyword evidence="2" id="KW-1185">Reference proteome</keyword>
<organism evidence="1 2">
    <name type="scientific">Kribbella deserti</name>
    <dbReference type="NCBI Taxonomy" id="1926257"/>
    <lineage>
        <taxon>Bacteria</taxon>
        <taxon>Bacillati</taxon>
        <taxon>Actinomycetota</taxon>
        <taxon>Actinomycetes</taxon>
        <taxon>Propionibacteriales</taxon>
        <taxon>Kribbellaceae</taxon>
        <taxon>Kribbella</taxon>
    </lineage>
</organism>
<reference evidence="1 2" key="1">
    <citation type="submission" date="2024-09" db="EMBL/GenBank/DDBJ databases">
        <authorList>
            <person name="Sun Q."/>
            <person name="Mori K."/>
        </authorList>
    </citation>
    <scope>NUCLEOTIDE SEQUENCE [LARGE SCALE GENOMIC DNA]</scope>
    <source>
        <strain evidence="1 2">CGMCC 1.15906</strain>
    </source>
</reference>
<proteinExistence type="predicted"/>
<protein>
    <recommendedName>
        <fullName evidence="3">Polysaccharide deacetylase</fullName>
    </recommendedName>
</protein>
<comment type="caution">
    <text evidence="1">The sequence shown here is derived from an EMBL/GenBank/DDBJ whole genome shotgun (WGS) entry which is preliminary data.</text>
</comment>
<evidence type="ECO:0008006" key="3">
    <source>
        <dbReference type="Google" id="ProtNLM"/>
    </source>
</evidence>
<dbReference type="EMBL" id="JBHLTC010000012">
    <property type="protein sequence ID" value="MFC0624635.1"/>
    <property type="molecule type" value="Genomic_DNA"/>
</dbReference>
<sequence>MHHANHFYGHAHIMAQYAGLKESQRIWGYLQHGWNILDGFAVGTAFGEGMPKFVWSDSVRRRGHAMGRRNYAVVGAPWMYLLKIEPELAKQAPDATGTIFYPFHGWEGQHVSGSHEGLVREIKEKEDGPITVCLYWHEYGMPEVRAIYENAGFEVITHGYRGLHWKDTDHEFLANQLRVLRGFRRVASNRMSSAIFYGASLGLQPGVYGDPMVLQDESASFGGMARMRRLWPEMHQPYVPMDYADAVTRIELGADRMAPPEGIREMFRWPAPG</sequence>
<evidence type="ECO:0000313" key="1">
    <source>
        <dbReference type="EMBL" id="MFC0624635.1"/>
    </source>
</evidence>